<proteinExistence type="inferred from homology"/>
<keyword evidence="5 6" id="KW-0560">Oxidoreductase</keyword>
<dbReference type="InterPro" id="IPR010136">
    <property type="entry name" value="AGPR_type-2"/>
</dbReference>
<reference evidence="8" key="2">
    <citation type="submission" date="2021-04" db="EMBL/GenBank/DDBJ databases">
        <authorList>
            <person name="Gilroy R."/>
        </authorList>
    </citation>
    <scope>NUCLEOTIDE SEQUENCE</scope>
    <source>
        <strain evidence="8">ChiW7-2402</strain>
    </source>
</reference>
<protein>
    <recommendedName>
        <fullName evidence="6">N-acetyl-gamma-glutamyl-phosphate reductase</fullName>
        <shortName evidence="6">AGPR</shortName>
        <ecNumber evidence="6">1.2.1.38</ecNumber>
    </recommendedName>
    <alternativeName>
        <fullName evidence="6">N-acetyl-glutamate semialdehyde dehydrogenase</fullName>
        <shortName evidence="6">NAGSA dehydrogenase</shortName>
    </alternativeName>
</protein>
<dbReference type="Pfam" id="PF01118">
    <property type="entry name" value="Semialdhyde_dh"/>
    <property type="match status" value="1"/>
</dbReference>
<feature type="domain" description="Semialdehyde dehydrogenase NAD-binding" evidence="7">
    <location>
        <begin position="3"/>
        <end position="104"/>
    </location>
</feature>
<comment type="function">
    <text evidence="6">Catalyzes the NADPH-dependent reduction of N-acetyl-5-glutamyl phosphate to yield N-acetyl-L-glutamate 5-semialdehyde.</text>
</comment>
<dbReference type="GO" id="GO:0005737">
    <property type="term" value="C:cytoplasm"/>
    <property type="evidence" value="ECO:0007669"/>
    <property type="project" value="UniProtKB-SubCell"/>
</dbReference>
<comment type="subcellular location">
    <subcellularLocation>
        <location evidence="6">Cytoplasm</location>
    </subcellularLocation>
</comment>
<evidence type="ECO:0000256" key="2">
    <source>
        <dbReference type="ARBA" id="ARBA00022571"/>
    </source>
</evidence>
<feature type="active site" evidence="6">
    <location>
        <position position="115"/>
    </location>
</feature>
<dbReference type="Gene3D" id="3.30.360.10">
    <property type="entry name" value="Dihydrodipicolinate Reductase, domain 2"/>
    <property type="match status" value="1"/>
</dbReference>
<evidence type="ECO:0000256" key="4">
    <source>
        <dbReference type="ARBA" id="ARBA00022857"/>
    </source>
</evidence>
<keyword evidence="3 6" id="KW-0028">Amino-acid biosynthesis</keyword>
<dbReference type="GO" id="GO:0006526">
    <property type="term" value="P:L-arginine biosynthetic process"/>
    <property type="evidence" value="ECO:0007669"/>
    <property type="project" value="UniProtKB-UniRule"/>
</dbReference>
<dbReference type="SMART" id="SM00859">
    <property type="entry name" value="Semialdhyde_dh"/>
    <property type="match status" value="1"/>
</dbReference>
<dbReference type="CDD" id="cd17896">
    <property type="entry name" value="AGPR_2_N"/>
    <property type="match status" value="1"/>
</dbReference>
<dbReference type="AlphaFoldDB" id="A0A9D2K0E8"/>
<name>A0A9D2K0E8_9FIRM</name>
<evidence type="ECO:0000313" key="8">
    <source>
        <dbReference type="EMBL" id="HIZ73342.1"/>
    </source>
</evidence>
<dbReference type="InterPro" id="IPR036291">
    <property type="entry name" value="NAD(P)-bd_dom_sf"/>
</dbReference>
<dbReference type="GO" id="GO:0051287">
    <property type="term" value="F:NAD binding"/>
    <property type="evidence" value="ECO:0007669"/>
    <property type="project" value="InterPro"/>
</dbReference>
<accession>A0A9D2K0E8</accession>
<dbReference type="PANTHER" id="PTHR32338">
    <property type="entry name" value="N-ACETYL-GAMMA-GLUTAMYL-PHOSPHATE REDUCTASE, CHLOROPLASTIC-RELATED-RELATED"/>
    <property type="match status" value="1"/>
</dbReference>
<dbReference type="HAMAP" id="MF_01110">
    <property type="entry name" value="ArgC_type2"/>
    <property type="match status" value="1"/>
</dbReference>
<keyword evidence="4 6" id="KW-0521">NADP</keyword>
<dbReference type="InterPro" id="IPR058924">
    <property type="entry name" value="AGPR_dimerisation_dom"/>
</dbReference>
<dbReference type="GO" id="GO:0003942">
    <property type="term" value="F:N-acetyl-gamma-glutamyl-phosphate reductase activity"/>
    <property type="evidence" value="ECO:0007669"/>
    <property type="project" value="UniProtKB-UniRule"/>
</dbReference>
<evidence type="ECO:0000256" key="5">
    <source>
        <dbReference type="ARBA" id="ARBA00023002"/>
    </source>
</evidence>
<evidence type="ECO:0000256" key="3">
    <source>
        <dbReference type="ARBA" id="ARBA00022605"/>
    </source>
</evidence>
<evidence type="ECO:0000313" key="9">
    <source>
        <dbReference type="Proteomes" id="UP000824102"/>
    </source>
</evidence>
<dbReference type="SUPFAM" id="SSF51735">
    <property type="entry name" value="NAD(P)-binding Rossmann-fold domains"/>
    <property type="match status" value="1"/>
</dbReference>
<dbReference type="InterPro" id="IPR050085">
    <property type="entry name" value="AGPR"/>
</dbReference>
<comment type="similarity">
    <text evidence="6">Belongs to the NAGSA dehydrogenase family. Type 2 subfamily.</text>
</comment>
<dbReference type="Pfam" id="PF22698">
    <property type="entry name" value="Semialdhyde_dhC_1"/>
    <property type="match status" value="1"/>
</dbReference>
<dbReference type="InterPro" id="IPR000534">
    <property type="entry name" value="Semialdehyde_DH_NAD-bd"/>
</dbReference>
<dbReference type="NCBIfam" id="TIGR01851">
    <property type="entry name" value="argC_other"/>
    <property type="match status" value="1"/>
</dbReference>
<dbReference type="EC" id="1.2.1.38" evidence="6"/>
<dbReference type="Proteomes" id="UP000824102">
    <property type="component" value="Unassembled WGS sequence"/>
</dbReference>
<dbReference type="PANTHER" id="PTHR32338:SF10">
    <property type="entry name" value="N-ACETYL-GAMMA-GLUTAMYL-PHOSPHATE REDUCTASE, CHLOROPLASTIC-RELATED"/>
    <property type="match status" value="1"/>
</dbReference>
<dbReference type="Gene3D" id="3.40.50.720">
    <property type="entry name" value="NAD(P)-binding Rossmann-like Domain"/>
    <property type="match status" value="1"/>
</dbReference>
<comment type="catalytic activity">
    <reaction evidence="6">
        <text>N-acetyl-L-glutamate 5-semialdehyde + phosphate + NADP(+) = N-acetyl-L-glutamyl 5-phosphate + NADPH + H(+)</text>
        <dbReference type="Rhea" id="RHEA:21588"/>
        <dbReference type="ChEBI" id="CHEBI:15378"/>
        <dbReference type="ChEBI" id="CHEBI:29123"/>
        <dbReference type="ChEBI" id="CHEBI:43474"/>
        <dbReference type="ChEBI" id="CHEBI:57783"/>
        <dbReference type="ChEBI" id="CHEBI:57936"/>
        <dbReference type="ChEBI" id="CHEBI:58349"/>
        <dbReference type="EC" id="1.2.1.38"/>
    </reaction>
</comment>
<keyword evidence="1 6" id="KW-0963">Cytoplasm</keyword>
<dbReference type="EMBL" id="DXBB01000103">
    <property type="protein sequence ID" value="HIZ73342.1"/>
    <property type="molecule type" value="Genomic_DNA"/>
</dbReference>
<reference evidence="8" key="1">
    <citation type="journal article" date="2021" name="PeerJ">
        <title>Extensive microbial diversity within the chicken gut microbiome revealed by metagenomics and culture.</title>
        <authorList>
            <person name="Gilroy R."/>
            <person name="Ravi A."/>
            <person name="Getino M."/>
            <person name="Pursley I."/>
            <person name="Horton D.L."/>
            <person name="Alikhan N.F."/>
            <person name="Baker D."/>
            <person name="Gharbi K."/>
            <person name="Hall N."/>
            <person name="Watson M."/>
            <person name="Adriaenssens E.M."/>
            <person name="Foster-Nyarko E."/>
            <person name="Jarju S."/>
            <person name="Secka A."/>
            <person name="Antonio M."/>
            <person name="Oren A."/>
            <person name="Chaudhuri R.R."/>
            <person name="La Ragione R."/>
            <person name="Hildebrand F."/>
            <person name="Pallen M.J."/>
        </authorList>
    </citation>
    <scope>NUCLEOTIDE SEQUENCE</scope>
    <source>
        <strain evidence="8">ChiW7-2402</strain>
    </source>
</reference>
<organism evidence="8 9">
    <name type="scientific">Candidatus Gallimonas intestinavium</name>
    <dbReference type="NCBI Taxonomy" id="2838603"/>
    <lineage>
        <taxon>Bacteria</taxon>
        <taxon>Bacillati</taxon>
        <taxon>Bacillota</taxon>
        <taxon>Clostridia</taxon>
        <taxon>Candidatus Gallimonas</taxon>
    </lineage>
</organism>
<evidence type="ECO:0000256" key="1">
    <source>
        <dbReference type="ARBA" id="ARBA00022490"/>
    </source>
</evidence>
<dbReference type="CDD" id="cd23935">
    <property type="entry name" value="AGPR_2_C"/>
    <property type="match status" value="1"/>
</dbReference>
<comment type="pathway">
    <text evidence="6">Amino-acid biosynthesis; L-arginine biosynthesis; N(2)-acetyl-L-ornithine from L-glutamate: step 3/4.</text>
</comment>
<evidence type="ECO:0000259" key="7">
    <source>
        <dbReference type="SMART" id="SM00859"/>
    </source>
</evidence>
<keyword evidence="2 6" id="KW-0055">Arginine biosynthesis</keyword>
<dbReference type="SUPFAM" id="SSF55347">
    <property type="entry name" value="Glyceraldehyde-3-phosphate dehydrogenase-like, C-terminal domain"/>
    <property type="match status" value="1"/>
</dbReference>
<evidence type="ECO:0000256" key="6">
    <source>
        <dbReference type="HAMAP-Rule" id="MF_01110"/>
    </source>
</evidence>
<comment type="caution">
    <text evidence="8">The sequence shown here is derived from an EMBL/GenBank/DDBJ whole genome shotgun (WGS) entry which is preliminary data.</text>
</comment>
<sequence length="307" mass="33075">MIKVFIDGGAGTTGLKIVERMQARRDVELITLDEAHRKDPASRKEAIHAADAVFLCLPDDAAKEAALLAEGAKAVVIDASTAHRTAEGWAYGFPELSPSHRNAIQSSKRIANPGCYASGFISLVYPLIAHGIAAKDYPFVCHAVSGYTGAGKKGIAQYEAEERDPALDSPRLYALGLKHKHLPEMQKVCSLAHPPVFTPYICDFPCGMTVHVPLYRSMLQKQLTVGELEEVFRTHYAGCRFVQVAKEESGFLAANTLEGTNLLQVFVNGNDEQILLSARLDNLGKGASGAAVQNMNIALGLDEGVSL</sequence>
<gene>
    <name evidence="6 8" type="primary">argC</name>
    <name evidence="8" type="ORF">H9964_07155</name>
</gene>